<evidence type="ECO:0000313" key="3">
    <source>
        <dbReference type="EMBL" id="AIX46095.1"/>
    </source>
</evidence>
<evidence type="ECO:0000313" key="5">
    <source>
        <dbReference type="Proteomes" id="UP000185338"/>
    </source>
</evidence>
<evidence type="ECO:0000259" key="1">
    <source>
        <dbReference type="PROSITE" id="PS51471"/>
    </source>
</evidence>
<protein>
    <submittedName>
        <fullName evidence="2">2OG-Fe(II) oxygenase</fullName>
    </submittedName>
</protein>
<dbReference type="PROSITE" id="PS51471">
    <property type="entry name" value="FE2OG_OXY"/>
    <property type="match status" value="1"/>
</dbReference>
<dbReference type="InterPro" id="IPR044862">
    <property type="entry name" value="Pro_4_hyd_alph_FE2OG_OXY"/>
</dbReference>
<dbReference type="Gene3D" id="2.60.120.620">
    <property type="entry name" value="q2cbj1_9rhob like domain"/>
    <property type="match status" value="1"/>
</dbReference>
<proteinExistence type="predicted"/>
<sequence length="198" mass="22924">MADALKWYMTSMPDELVDIVTNSLQTYDEHFKPAVTTGGVTLDIRDSKTLWIDQSHWIVGTCWHYIMIANRENFLYDIDRFENGTVQYTSYNVGEYYNWHVDGDITTSYECRNTSTDQFIQSNTEKSRKLSFILQLSSAEEYTGGEVQLQFNGSESSFLPKQKGTICVFDSRTLHRVKKVTGGRRKSLVGWVEGPRWR</sequence>
<accession>A0A0E3EWN6</accession>
<reference evidence="4 5" key="1">
    <citation type="submission" date="2013-12" db="EMBL/GenBank/DDBJ databases">
        <title>Ecological redundancy of diverse viral populations within a natural community.</title>
        <authorList>
            <person name="Gregory A.C."/>
            <person name="LaButti K."/>
            <person name="Copeland A."/>
            <person name="Woyke T."/>
            <person name="Sullivan M.B."/>
        </authorList>
    </citation>
    <scope>NUCLEOTIDE SEQUENCE [LARGE SCALE GENOMIC DNA]</scope>
    <source>
        <strain evidence="3">Syn7803C36</strain>
        <strain evidence="2">Syn7803C67</strain>
    </source>
</reference>
<dbReference type="Proteomes" id="UP000185338">
    <property type="component" value="Segment"/>
</dbReference>
<evidence type="ECO:0000313" key="2">
    <source>
        <dbReference type="EMBL" id="AIX17691.1"/>
    </source>
</evidence>
<dbReference type="Pfam" id="PF13640">
    <property type="entry name" value="2OG-FeII_Oxy_3"/>
    <property type="match status" value="1"/>
</dbReference>
<organism evidence="2 5">
    <name type="scientific">Synechococcus phage ACG-2014b</name>
    <dbReference type="NCBI Taxonomy" id="1493508"/>
    <lineage>
        <taxon>Viruses</taxon>
        <taxon>Duplodnaviria</taxon>
        <taxon>Heunggongvirae</taxon>
        <taxon>Uroviricota</taxon>
        <taxon>Caudoviricetes</taxon>
        <taxon>Pantevenvirales</taxon>
        <taxon>Kyanoviridae</taxon>
        <taxon>Nereusvirus</taxon>
        <taxon>Nereusvirus tusconc4</taxon>
    </lineage>
</organism>
<dbReference type="EMBL" id="KJ019042">
    <property type="protein sequence ID" value="AIX17691.1"/>
    <property type="molecule type" value="Genomic_DNA"/>
</dbReference>
<dbReference type="InterPro" id="IPR005123">
    <property type="entry name" value="Oxoglu/Fe-dep_dioxygenase_dom"/>
</dbReference>
<feature type="domain" description="Fe2OG dioxygenase" evidence="1">
    <location>
        <begin position="77"/>
        <end position="194"/>
    </location>
</feature>
<name>A0A0E3EWN6_9CAUD</name>
<gene>
    <name evidence="3" type="ORF">Syn7803C36_40</name>
    <name evidence="2" type="ORF">Syn7803C67_39</name>
</gene>
<dbReference type="EMBL" id="KJ019161">
    <property type="protein sequence ID" value="AIX46095.1"/>
    <property type="molecule type" value="Genomic_DNA"/>
</dbReference>
<evidence type="ECO:0000313" key="4">
    <source>
        <dbReference type="Proteomes" id="UP000185332"/>
    </source>
</evidence>
<dbReference type="Proteomes" id="UP000185332">
    <property type="component" value="Segment"/>
</dbReference>